<dbReference type="EMBL" id="CP049888">
    <property type="protein sequence ID" value="QIL51236.1"/>
    <property type="molecule type" value="Genomic_DNA"/>
</dbReference>
<sequence length="220" mass="25539">MVKQGKFAQVQQVKHQKNHVKCQLVKNGQLIAPNQIAEFLTVRYHLTNQQKTTPVVAETMLRFLNILIDQFGTQTIWSLESGLEQSLKIIGNQVPWQFYYVLSLQKQTLIKFLKREGPAVPLEHRLIVTDLETAVFDQILARHLALNWFAEQYRADPEKLKQVQLMQINQLQKSFIQKEGLDWKSIQVLYLEQVVVGDMDSVDSQTHSWIGALQKIKINF</sequence>
<reference evidence="1 2" key="1">
    <citation type="submission" date="2020-03" db="EMBL/GenBank/DDBJ databases">
        <title>Weissella sp. nov., isolated from Cybister lewisianus.</title>
        <authorList>
            <person name="Hyun D.-W."/>
            <person name="Bae J.-W."/>
        </authorList>
    </citation>
    <scope>NUCLEOTIDE SEQUENCE [LARGE SCALE GENOMIC DNA]</scope>
    <source>
        <strain evidence="1 2">HDW19</strain>
    </source>
</reference>
<dbReference type="KEGG" id="wco:G7084_08045"/>
<accession>A0A6G8B1V7</accession>
<keyword evidence="2" id="KW-1185">Reference proteome</keyword>
<protein>
    <submittedName>
        <fullName evidence="1">Uncharacterized protein</fullName>
    </submittedName>
</protein>
<dbReference type="Proteomes" id="UP000500741">
    <property type="component" value="Chromosome"/>
</dbReference>
<dbReference type="RefSeq" id="WP_166011624.1">
    <property type="nucleotide sequence ID" value="NZ_CP049888.1"/>
</dbReference>
<organism evidence="1 2">
    <name type="scientific">Weissella coleopterorum</name>
    <dbReference type="NCBI Taxonomy" id="2714949"/>
    <lineage>
        <taxon>Bacteria</taxon>
        <taxon>Bacillati</taxon>
        <taxon>Bacillota</taxon>
        <taxon>Bacilli</taxon>
        <taxon>Lactobacillales</taxon>
        <taxon>Lactobacillaceae</taxon>
        <taxon>Weissella</taxon>
    </lineage>
</organism>
<proteinExistence type="predicted"/>
<gene>
    <name evidence="1" type="ORF">G7084_08045</name>
</gene>
<dbReference type="AlphaFoldDB" id="A0A6G8B1V7"/>
<evidence type="ECO:0000313" key="1">
    <source>
        <dbReference type="EMBL" id="QIL51236.1"/>
    </source>
</evidence>
<evidence type="ECO:0000313" key="2">
    <source>
        <dbReference type="Proteomes" id="UP000500741"/>
    </source>
</evidence>
<name>A0A6G8B1V7_9LACO</name>